<gene>
    <name evidence="5" type="ORF">O4220_24830</name>
</gene>
<dbReference type="SMART" id="SM00895">
    <property type="entry name" value="FCD"/>
    <property type="match status" value="1"/>
</dbReference>
<dbReference type="SUPFAM" id="SSF48008">
    <property type="entry name" value="GntR ligand-binding domain-like"/>
    <property type="match status" value="1"/>
</dbReference>
<protein>
    <submittedName>
        <fullName evidence="5">GntR family transcriptional regulator</fullName>
    </submittedName>
</protein>
<evidence type="ECO:0000259" key="4">
    <source>
        <dbReference type="PROSITE" id="PS50949"/>
    </source>
</evidence>
<keyword evidence="3" id="KW-0804">Transcription</keyword>
<comment type="caution">
    <text evidence="5">The sequence shown here is derived from an EMBL/GenBank/DDBJ whole genome shotgun (WGS) entry which is preliminary data.</text>
</comment>
<dbReference type="Proteomes" id="UP001081071">
    <property type="component" value="Unassembled WGS sequence"/>
</dbReference>
<evidence type="ECO:0000256" key="2">
    <source>
        <dbReference type="ARBA" id="ARBA00023125"/>
    </source>
</evidence>
<dbReference type="PANTHER" id="PTHR43537">
    <property type="entry name" value="TRANSCRIPTIONAL REGULATOR, GNTR FAMILY"/>
    <property type="match status" value="1"/>
</dbReference>
<dbReference type="InterPro" id="IPR011711">
    <property type="entry name" value="GntR_C"/>
</dbReference>
<evidence type="ECO:0000256" key="3">
    <source>
        <dbReference type="ARBA" id="ARBA00023163"/>
    </source>
</evidence>
<dbReference type="EMBL" id="JAPWIJ010000014">
    <property type="protein sequence ID" value="MCZ4521757.1"/>
    <property type="molecule type" value="Genomic_DNA"/>
</dbReference>
<accession>A0ABT4ML82</accession>
<dbReference type="InterPro" id="IPR036388">
    <property type="entry name" value="WH-like_DNA-bd_sf"/>
</dbReference>
<dbReference type="InterPro" id="IPR036390">
    <property type="entry name" value="WH_DNA-bd_sf"/>
</dbReference>
<dbReference type="InterPro" id="IPR000524">
    <property type="entry name" value="Tscrpt_reg_HTH_GntR"/>
</dbReference>
<dbReference type="SUPFAM" id="SSF46785">
    <property type="entry name" value="Winged helix' DNA-binding domain"/>
    <property type="match status" value="1"/>
</dbReference>
<proteinExistence type="predicted"/>
<dbReference type="Gene3D" id="1.10.10.10">
    <property type="entry name" value="Winged helix-like DNA-binding domain superfamily/Winged helix DNA-binding domain"/>
    <property type="match status" value="1"/>
</dbReference>
<evidence type="ECO:0000256" key="1">
    <source>
        <dbReference type="ARBA" id="ARBA00023015"/>
    </source>
</evidence>
<dbReference type="RefSeq" id="WP_269608220.1">
    <property type="nucleotide sequence ID" value="NZ_JAPWIJ010000014.1"/>
</dbReference>
<dbReference type="Gene3D" id="1.20.120.530">
    <property type="entry name" value="GntR ligand-binding domain-like"/>
    <property type="match status" value="1"/>
</dbReference>
<organism evidence="5 6">
    <name type="scientific">Rhodococcus ruber</name>
    <dbReference type="NCBI Taxonomy" id="1830"/>
    <lineage>
        <taxon>Bacteria</taxon>
        <taxon>Bacillati</taxon>
        <taxon>Actinomycetota</taxon>
        <taxon>Actinomycetes</taxon>
        <taxon>Mycobacteriales</taxon>
        <taxon>Nocardiaceae</taxon>
        <taxon>Rhodococcus</taxon>
    </lineage>
</organism>
<dbReference type="Pfam" id="PF07729">
    <property type="entry name" value="FCD"/>
    <property type="match status" value="1"/>
</dbReference>
<dbReference type="PROSITE" id="PS50949">
    <property type="entry name" value="HTH_GNTR"/>
    <property type="match status" value="1"/>
</dbReference>
<reference evidence="5" key="1">
    <citation type="submission" date="2022-12" db="EMBL/GenBank/DDBJ databases">
        <authorList>
            <person name="Krivoruchko A.V."/>
            <person name="Elkin A."/>
        </authorList>
    </citation>
    <scope>NUCLEOTIDE SEQUENCE</scope>
    <source>
        <strain evidence="5">IEGM 1391</strain>
    </source>
</reference>
<evidence type="ECO:0000313" key="5">
    <source>
        <dbReference type="EMBL" id="MCZ4521757.1"/>
    </source>
</evidence>
<evidence type="ECO:0000313" key="6">
    <source>
        <dbReference type="Proteomes" id="UP001081071"/>
    </source>
</evidence>
<dbReference type="PANTHER" id="PTHR43537:SF20">
    <property type="entry name" value="HTH-TYPE TRANSCRIPTIONAL REPRESSOR GLAR"/>
    <property type="match status" value="1"/>
</dbReference>
<sequence>MTSRPRRNAGAPTRAGIAYSKLREDILGGRFTPGQQLRFAEMVDLYQCSIGALREALHLLASTGLVESEAQLGFRVVSVSADDLVDLTTARSEIEVLALKYAIRDGDVNWEAKAVAAHHLLERAPQFSDAEKGIFTEEWAVAHAAFHQALLNGCSNRRILSTALSLRDSAELYRRWSVPLGHDLGRNIAGEHRAILDATIRRDRDEAGKLLASHIQHTTKSLLTVLQNESSSKEKVATPS</sequence>
<keyword evidence="2" id="KW-0238">DNA-binding</keyword>
<dbReference type="InterPro" id="IPR008920">
    <property type="entry name" value="TF_FadR/GntR_C"/>
</dbReference>
<keyword evidence="1" id="KW-0805">Transcription regulation</keyword>
<keyword evidence="6" id="KW-1185">Reference proteome</keyword>
<name>A0ABT4ML82_9NOCA</name>
<dbReference type="Pfam" id="PF00392">
    <property type="entry name" value="GntR"/>
    <property type="match status" value="1"/>
</dbReference>
<feature type="domain" description="HTH gntR-type" evidence="4">
    <location>
        <begin position="12"/>
        <end position="79"/>
    </location>
</feature>
<dbReference type="SMART" id="SM00345">
    <property type="entry name" value="HTH_GNTR"/>
    <property type="match status" value="1"/>
</dbReference>